<dbReference type="STRING" id="211165.GCA_000317285_01826"/>
<gene>
    <name evidence="1" type="ORF">PCC6912_50760</name>
</gene>
<dbReference type="OrthoDB" id="427327at2"/>
<evidence type="ECO:0000313" key="1">
    <source>
        <dbReference type="EMBL" id="RUR74898.1"/>
    </source>
</evidence>
<name>A0A433N1L2_CHLFR</name>
<dbReference type="AlphaFoldDB" id="A0A433N1L2"/>
<sequence>MTEGEKPIKLSLEQQFTIRSFDSKVDLMSGEQAKSFLKMLHEQMVIRDTYYKEILKHQWGVGE</sequence>
<dbReference type="InterPro" id="IPR007574">
    <property type="entry name" value="NblA"/>
</dbReference>
<dbReference type="Gene3D" id="1.10.287.670">
    <property type="entry name" value="Phycobilisome degradation protein NblA"/>
    <property type="match status" value="1"/>
</dbReference>
<proteinExistence type="predicted"/>
<organism evidence="1 2">
    <name type="scientific">Chlorogloeopsis fritschii PCC 6912</name>
    <dbReference type="NCBI Taxonomy" id="211165"/>
    <lineage>
        <taxon>Bacteria</taxon>
        <taxon>Bacillati</taxon>
        <taxon>Cyanobacteriota</taxon>
        <taxon>Cyanophyceae</taxon>
        <taxon>Nostocales</taxon>
        <taxon>Chlorogloeopsidaceae</taxon>
        <taxon>Chlorogloeopsis</taxon>
    </lineage>
</organism>
<comment type="caution">
    <text evidence="1">The sequence shown here is derived from an EMBL/GenBank/DDBJ whole genome shotgun (WGS) entry which is preliminary data.</text>
</comment>
<keyword evidence="2" id="KW-1185">Reference proteome</keyword>
<accession>A0A433N1L2</accession>
<dbReference type="InterPro" id="IPR036904">
    <property type="entry name" value="NblA_sf"/>
</dbReference>
<reference evidence="1 2" key="1">
    <citation type="journal article" date="2019" name="Genome Biol. Evol.">
        <title>Day and night: Metabolic profiles and evolutionary relationships of six axenic non-marine cyanobacteria.</title>
        <authorList>
            <person name="Will S.E."/>
            <person name="Henke P."/>
            <person name="Boedeker C."/>
            <person name="Huang S."/>
            <person name="Brinkmann H."/>
            <person name="Rohde M."/>
            <person name="Jarek M."/>
            <person name="Friedl T."/>
            <person name="Seufert S."/>
            <person name="Schumacher M."/>
            <person name="Overmann J."/>
            <person name="Neumann-Schaal M."/>
            <person name="Petersen J."/>
        </authorList>
    </citation>
    <scope>NUCLEOTIDE SEQUENCE [LARGE SCALE GENOMIC DNA]</scope>
    <source>
        <strain evidence="1 2">PCC 6912</strain>
    </source>
</reference>
<protein>
    <recommendedName>
        <fullName evidence="3">Phycobilisome degradation protein NblA</fullName>
    </recommendedName>
</protein>
<dbReference type="Proteomes" id="UP000268857">
    <property type="component" value="Unassembled WGS sequence"/>
</dbReference>
<dbReference type="EMBL" id="RSCJ01000027">
    <property type="protein sequence ID" value="RUR74898.1"/>
    <property type="molecule type" value="Genomic_DNA"/>
</dbReference>
<dbReference type="Pfam" id="PF04485">
    <property type="entry name" value="NblA"/>
    <property type="match status" value="1"/>
</dbReference>
<evidence type="ECO:0000313" key="2">
    <source>
        <dbReference type="Proteomes" id="UP000268857"/>
    </source>
</evidence>
<dbReference type="SUPFAM" id="SSF109859">
    <property type="entry name" value="NblA-like"/>
    <property type="match status" value="1"/>
</dbReference>
<evidence type="ECO:0008006" key="3">
    <source>
        <dbReference type="Google" id="ProtNLM"/>
    </source>
</evidence>
<dbReference type="RefSeq" id="WP_016879476.1">
    <property type="nucleotide sequence ID" value="NZ_AJLN01000060.1"/>
</dbReference>